<dbReference type="Gene3D" id="1.10.10.10">
    <property type="entry name" value="Winged helix-like DNA-binding domain superfamily/Winged helix DNA-binding domain"/>
    <property type="match status" value="1"/>
</dbReference>
<comment type="similarity">
    <text evidence="2 9">Belongs to the MGMT family.</text>
</comment>
<comment type="subcellular location">
    <subcellularLocation>
        <location evidence="9">Cytoplasm</location>
    </subcellularLocation>
</comment>
<dbReference type="GO" id="GO:0006307">
    <property type="term" value="P:DNA alkylation repair"/>
    <property type="evidence" value="ECO:0007669"/>
    <property type="project" value="UniProtKB-UniRule"/>
</dbReference>
<keyword evidence="4 9" id="KW-0489">Methyltransferase</keyword>
<evidence type="ECO:0000256" key="9">
    <source>
        <dbReference type="HAMAP-Rule" id="MF_00772"/>
    </source>
</evidence>
<dbReference type="FunFam" id="1.10.10.10:FF:000214">
    <property type="entry name" value="Methylated-DNA--protein-cysteine methyltransferase"/>
    <property type="match status" value="1"/>
</dbReference>
<dbReference type="Gene3D" id="3.30.160.70">
    <property type="entry name" value="Methylated DNA-protein cysteine methyltransferase domain"/>
    <property type="match status" value="1"/>
</dbReference>
<dbReference type="EC" id="2.1.1.63" evidence="9"/>
<evidence type="ECO:0000313" key="13">
    <source>
        <dbReference type="Proteomes" id="UP000184693"/>
    </source>
</evidence>
<proteinExistence type="inferred from homology"/>
<evidence type="ECO:0000256" key="8">
    <source>
        <dbReference type="ARBA" id="ARBA00049348"/>
    </source>
</evidence>
<dbReference type="AlphaFoldDB" id="A0A1N6JLV2"/>
<keyword evidence="3 9" id="KW-0963">Cytoplasm</keyword>
<dbReference type="PANTHER" id="PTHR10815">
    <property type="entry name" value="METHYLATED-DNA--PROTEIN-CYSTEINE METHYLTRANSFERASE"/>
    <property type="match status" value="1"/>
</dbReference>
<comment type="miscellaneous">
    <text evidence="9">This enzyme catalyzes only one turnover and therefore is not strictly catalytic. According to one definition, an enzyme is a biocatalyst that acts repeatedly and over many reaction cycles.</text>
</comment>
<evidence type="ECO:0000256" key="1">
    <source>
        <dbReference type="ARBA" id="ARBA00001286"/>
    </source>
</evidence>
<comment type="catalytic activity">
    <reaction evidence="8 9">
        <text>a 6-O-methyl-2'-deoxyguanosine in DNA + L-cysteinyl-[protein] = S-methyl-L-cysteinyl-[protein] + a 2'-deoxyguanosine in DNA</text>
        <dbReference type="Rhea" id="RHEA:24000"/>
        <dbReference type="Rhea" id="RHEA-COMP:10131"/>
        <dbReference type="Rhea" id="RHEA-COMP:10132"/>
        <dbReference type="Rhea" id="RHEA-COMP:11367"/>
        <dbReference type="Rhea" id="RHEA-COMP:11368"/>
        <dbReference type="ChEBI" id="CHEBI:29950"/>
        <dbReference type="ChEBI" id="CHEBI:82612"/>
        <dbReference type="ChEBI" id="CHEBI:85445"/>
        <dbReference type="ChEBI" id="CHEBI:85448"/>
        <dbReference type="EC" id="2.1.1.63"/>
    </reaction>
</comment>
<gene>
    <name evidence="12" type="ORF">SAMN05444168_4620</name>
</gene>
<comment type="function">
    <text evidence="9">Involved in the cellular defense against the biological effects of O6-methylguanine (O6-MeG) and O4-methylthymine (O4-MeT) in DNA. Repairs the methylated nucleobase in DNA by stoichiometrically transferring the methyl group to a cysteine residue in the enzyme. This is a suicide reaction: the enzyme is irreversibly inactivated.</text>
</comment>
<dbReference type="InterPro" id="IPR036631">
    <property type="entry name" value="MGMT_N_sf"/>
</dbReference>
<dbReference type="InterPro" id="IPR001497">
    <property type="entry name" value="MethylDNA_cys_MeTrfase_AS"/>
</dbReference>
<keyword evidence="7 9" id="KW-0234">DNA repair</keyword>
<dbReference type="Pfam" id="PF02870">
    <property type="entry name" value="Methyltransf_1N"/>
    <property type="match status" value="1"/>
</dbReference>
<comment type="catalytic activity">
    <reaction evidence="1 9">
        <text>a 4-O-methyl-thymidine in DNA + L-cysteinyl-[protein] = a thymidine in DNA + S-methyl-L-cysteinyl-[protein]</text>
        <dbReference type="Rhea" id="RHEA:53428"/>
        <dbReference type="Rhea" id="RHEA-COMP:10131"/>
        <dbReference type="Rhea" id="RHEA-COMP:10132"/>
        <dbReference type="Rhea" id="RHEA-COMP:13555"/>
        <dbReference type="Rhea" id="RHEA-COMP:13556"/>
        <dbReference type="ChEBI" id="CHEBI:29950"/>
        <dbReference type="ChEBI" id="CHEBI:82612"/>
        <dbReference type="ChEBI" id="CHEBI:137386"/>
        <dbReference type="ChEBI" id="CHEBI:137387"/>
        <dbReference type="EC" id="2.1.1.63"/>
    </reaction>
</comment>
<dbReference type="OrthoDB" id="9802228at2"/>
<feature type="domain" description="Methylguanine DNA methyltransferase ribonuclease-like" evidence="11">
    <location>
        <begin position="3"/>
        <end position="89"/>
    </location>
</feature>
<dbReference type="GO" id="GO:0032259">
    <property type="term" value="P:methylation"/>
    <property type="evidence" value="ECO:0007669"/>
    <property type="project" value="UniProtKB-KW"/>
</dbReference>
<evidence type="ECO:0000256" key="5">
    <source>
        <dbReference type="ARBA" id="ARBA00022679"/>
    </source>
</evidence>
<organism evidence="12 13">
    <name type="scientific">Paraburkholderia phenazinium</name>
    <dbReference type="NCBI Taxonomy" id="60549"/>
    <lineage>
        <taxon>Bacteria</taxon>
        <taxon>Pseudomonadati</taxon>
        <taxon>Pseudomonadota</taxon>
        <taxon>Betaproteobacteria</taxon>
        <taxon>Burkholderiales</taxon>
        <taxon>Burkholderiaceae</taxon>
        <taxon>Paraburkholderia</taxon>
    </lineage>
</organism>
<keyword evidence="6 9" id="KW-0227">DNA damage</keyword>
<evidence type="ECO:0000259" key="11">
    <source>
        <dbReference type="Pfam" id="PF02870"/>
    </source>
</evidence>
<dbReference type="InterPro" id="IPR008332">
    <property type="entry name" value="MethylG_MeTrfase_N"/>
</dbReference>
<dbReference type="SUPFAM" id="SSF53155">
    <property type="entry name" value="Methylated DNA-protein cysteine methyltransferase domain"/>
    <property type="match status" value="1"/>
</dbReference>
<evidence type="ECO:0000256" key="6">
    <source>
        <dbReference type="ARBA" id="ARBA00022763"/>
    </source>
</evidence>
<dbReference type="InterPro" id="IPR036388">
    <property type="entry name" value="WH-like_DNA-bd_sf"/>
</dbReference>
<name>A0A1N6JLV2_9BURK</name>
<evidence type="ECO:0000256" key="3">
    <source>
        <dbReference type="ARBA" id="ARBA00022490"/>
    </source>
</evidence>
<evidence type="ECO:0000256" key="2">
    <source>
        <dbReference type="ARBA" id="ARBA00008711"/>
    </source>
</evidence>
<dbReference type="CDD" id="cd06445">
    <property type="entry name" value="ATase"/>
    <property type="match status" value="1"/>
</dbReference>
<dbReference type="GO" id="GO:0005737">
    <property type="term" value="C:cytoplasm"/>
    <property type="evidence" value="ECO:0007669"/>
    <property type="project" value="UniProtKB-SubCell"/>
</dbReference>
<dbReference type="Pfam" id="PF01035">
    <property type="entry name" value="DNA_binding_1"/>
    <property type="match status" value="1"/>
</dbReference>
<dbReference type="InterPro" id="IPR014048">
    <property type="entry name" value="MethylDNA_cys_MeTrfase_DNA-bd"/>
</dbReference>
<protein>
    <recommendedName>
        <fullName evidence="9">Methylated-DNA--protein-cysteine methyltransferase</fullName>
        <ecNumber evidence="9">2.1.1.63</ecNumber>
    </recommendedName>
    <alternativeName>
        <fullName evidence="9">6-O-methylguanine-DNA methyltransferase</fullName>
        <shortName evidence="9">MGMT</shortName>
    </alternativeName>
    <alternativeName>
        <fullName evidence="9">O-6-methylguanine-DNA-alkyltransferase</fullName>
    </alternativeName>
</protein>
<dbReference type="HAMAP" id="MF_00772">
    <property type="entry name" value="OGT"/>
    <property type="match status" value="1"/>
</dbReference>
<dbReference type="Proteomes" id="UP000184693">
    <property type="component" value="Unassembled WGS sequence"/>
</dbReference>
<evidence type="ECO:0000256" key="7">
    <source>
        <dbReference type="ARBA" id="ARBA00023204"/>
    </source>
</evidence>
<evidence type="ECO:0000313" key="12">
    <source>
        <dbReference type="EMBL" id="SIO45147.1"/>
    </source>
</evidence>
<keyword evidence="5 9" id="KW-0808">Transferase</keyword>
<sequence>MKHYLTIQSPLGAMWLRAEDDALTGVYFVGQKYFPLDAVDTASGTVTGRDADTFTGVSMGKPPRVLAESAEQLAEYFAGERQQFTVRLQMAGSPFQRSVWSELVKVPFGEIESYGRLAQRLGLPIGSARAVGAANGRNPVSIIVPCHRVISNAGELTGYAGGLERKAALLALERPASKLPRQLELLGADDAF</sequence>
<dbReference type="GO" id="GO:0003908">
    <property type="term" value="F:methylated-DNA-[protein]-cysteine S-methyltransferase activity"/>
    <property type="evidence" value="ECO:0007669"/>
    <property type="project" value="UniProtKB-UniRule"/>
</dbReference>
<dbReference type="EMBL" id="FSRM01000002">
    <property type="protein sequence ID" value="SIO45147.1"/>
    <property type="molecule type" value="Genomic_DNA"/>
</dbReference>
<feature type="active site" description="Nucleophile; methyl group acceptor" evidence="9">
    <location>
        <position position="146"/>
    </location>
</feature>
<dbReference type="SUPFAM" id="SSF46767">
    <property type="entry name" value="Methylated DNA-protein cysteine methyltransferase, C-terminal domain"/>
    <property type="match status" value="1"/>
</dbReference>
<evidence type="ECO:0000259" key="10">
    <source>
        <dbReference type="Pfam" id="PF01035"/>
    </source>
</evidence>
<dbReference type="RefSeq" id="WP_074266699.1">
    <property type="nucleotide sequence ID" value="NZ_FSRM01000002.1"/>
</dbReference>
<dbReference type="InterPro" id="IPR036217">
    <property type="entry name" value="MethylDNA_cys_MeTrfase_DNAb"/>
</dbReference>
<dbReference type="PANTHER" id="PTHR10815:SF5">
    <property type="entry name" value="METHYLATED-DNA--PROTEIN-CYSTEINE METHYLTRANSFERASE"/>
    <property type="match status" value="1"/>
</dbReference>
<dbReference type="InterPro" id="IPR023546">
    <property type="entry name" value="MGMT"/>
</dbReference>
<feature type="domain" description="Methylated-DNA-[protein]-cysteine S-methyltransferase DNA binding" evidence="10">
    <location>
        <begin position="94"/>
        <end position="174"/>
    </location>
</feature>
<accession>A0A1N6JLV2</accession>
<dbReference type="NCBIfam" id="TIGR00589">
    <property type="entry name" value="ogt"/>
    <property type="match status" value="1"/>
</dbReference>
<evidence type="ECO:0000256" key="4">
    <source>
        <dbReference type="ARBA" id="ARBA00022603"/>
    </source>
</evidence>
<dbReference type="PROSITE" id="PS00374">
    <property type="entry name" value="MGMT"/>
    <property type="match status" value="1"/>
</dbReference>
<reference evidence="12 13" key="1">
    <citation type="submission" date="2016-11" db="EMBL/GenBank/DDBJ databases">
        <authorList>
            <person name="Jaros S."/>
            <person name="Januszkiewicz K."/>
            <person name="Wedrychowicz H."/>
        </authorList>
    </citation>
    <scope>NUCLEOTIDE SEQUENCE [LARGE SCALE GENOMIC DNA]</scope>
    <source>
        <strain evidence="12 13">GAS86</strain>
    </source>
</reference>